<evidence type="ECO:0000259" key="1">
    <source>
        <dbReference type="Pfam" id="PF24813"/>
    </source>
</evidence>
<evidence type="ECO:0000313" key="3">
    <source>
        <dbReference type="Proteomes" id="UP000220251"/>
    </source>
</evidence>
<dbReference type="RefSeq" id="WP_098039073.1">
    <property type="nucleotide sequence ID" value="NZ_CWGJ01000026.1"/>
</dbReference>
<gene>
    <name evidence="2" type="ORF">ELAC_1881</name>
</gene>
<dbReference type="AlphaFoldDB" id="A0A0H5DR94"/>
<dbReference type="Proteomes" id="UP000220251">
    <property type="component" value="Unassembled WGS sequence"/>
</dbReference>
<dbReference type="Pfam" id="PF24813">
    <property type="entry name" value="DUF7709"/>
    <property type="match status" value="1"/>
</dbReference>
<dbReference type="InterPro" id="IPR056126">
    <property type="entry name" value="DUF7709"/>
</dbReference>
<name>A0A0H5DR94_9BACT</name>
<organism evidence="2 3">
    <name type="scientific">Estrella lausannensis</name>
    <dbReference type="NCBI Taxonomy" id="483423"/>
    <lineage>
        <taxon>Bacteria</taxon>
        <taxon>Pseudomonadati</taxon>
        <taxon>Chlamydiota</taxon>
        <taxon>Chlamydiia</taxon>
        <taxon>Parachlamydiales</taxon>
        <taxon>Candidatus Criblamydiaceae</taxon>
        <taxon>Estrella</taxon>
    </lineage>
</organism>
<dbReference type="EMBL" id="CWGJ01000026">
    <property type="protein sequence ID" value="CRX39206.1"/>
    <property type="molecule type" value="Genomic_DNA"/>
</dbReference>
<accession>A0A0H5DR94</accession>
<feature type="domain" description="DUF7709" evidence="1">
    <location>
        <begin position="32"/>
        <end position="103"/>
    </location>
</feature>
<proteinExistence type="predicted"/>
<keyword evidence="3" id="KW-1185">Reference proteome</keyword>
<dbReference type="OrthoDB" id="964218at2"/>
<protein>
    <recommendedName>
        <fullName evidence="1">DUF7709 domain-containing protein</fullName>
    </recommendedName>
</protein>
<reference evidence="3" key="1">
    <citation type="submission" date="2015-06" db="EMBL/GenBank/DDBJ databases">
        <authorList>
            <person name="Bertelli C."/>
        </authorList>
    </citation>
    <scope>NUCLEOTIDE SEQUENCE [LARGE SCALE GENOMIC DNA]</scope>
    <source>
        <strain evidence="3">CRIB-30</strain>
    </source>
</reference>
<evidence type="ECO:0000313" key="2">
    <source>
        <dbReference type="EMBL" id="CRX39206.1"/>
    </source>
</evidence>
<sequence>MNKVSTPEDILPDGDDHTVATNPFTGFQGKARKGTVAATLNNIALLDGLLQEDAGQDQIAEIKRAITELLPSLKATGIFDLFTPGEWICSQNHPGRVYVALLYLQHYPEEISEEIAHQLRELQRKVQNPYFQTELQGLCK</sequence>